<feature type="non-terminal residue" evidence="4">
    <location>
        <position position="1"/>
    </location>
</feature>
<dbReference type="SUPFAM" id="SSF75304">
    <property type="entry name" value="Amidase signature (AS) enzymes"/>
    <property type="match status" value="1"/>
</dbReference>
<evidence type="ECO:0000313" key="5">
    <source>
        <dbReference type="Proteomes" id="UP000258309"/>
    </source>
</evidence>
<keyword evidence="5" id="KW-1185">Reference proteome</keyword>
<feature type="non-terminal residue" evidence="4">
    <location>
        <position position="679"/>
    </location>
</feature>
<evidence type="ECO:0000256" key="1">
    <source>
        <dbReference type="SAM" id="SignalP"/>
    </source>
</evidence>
<dbReference type="InterPro" id="IPR036928">
    <property type="entry name" value="AS_sf"/>
</dbReference>
<dbReference type="Pfam" id="PF01425">
    <property type="entry name" value="Amidase"/>
    <property type="match status" value="1"/>
</dbReference>
<feature type="chain" id="PRO_5017757378" evidence="1">
    <location>
        <begin position="18"/>
        <end position="679"/>
    </location>
</feature>
<evidence type="ECO:0000259" key="2">
    <source>
        <dbReference type="Pfam" id="PF01425"/>
    </source>
</evidence>
<dbReference type="InterPro" id="IPR058329">
    <property type="entry name" value="Arp1_N"/>
</dbReference>
<accession>A0A3E2HD63</accession>
<dbReference type="PANTHER" id="PTHR46310:SF7">
    <property type="entry name" value="AMIDASE 1"/>
    <property type="match status" value="1"/>
</dbReference>
<proteinExistence type="predicted"/>
<dbReference type="Proteomes" id="UP000258309">
    <property type="component" value="Unassembled WGS sequence"/>
</dbReference>
<gene>
    <name evidence="4" type="ORF">B7463_g4998</name>
</gene>
<feature type="domain" description="Scytalone dehydratase-like protein Arp1 N-terminal" evidence="3">
    <location>
        <begin position="64"/>
        <end position="186"/>
    </location>
</feature>
<dbReference type="Pfam" id="PF26053">
    <property type="entry name" value="DUF8016"/>
    <property type="match status" value="1"/>
</dbReference>
<protein>
    <submittedName>
        <fullName evidence="4">Uncharacterized protein</fullName>
    </submittedName>
</protein>
<dbReference type="PANTHER" id="PTHR46310">
    <property type="entry name" value="AMIDASE 1"/>
    <property type="match status" value="1"/>
</dbReference>
<dbReference type="OrthoDB" id="5423360at2759"/>
<dbReference type="EMBL" id="NCSJ02000077">
    <property type="protein sequence ID" value="RFU31349.1"/>
    <property type="molecule type" value="Genomic_DNA"/>
</dbReference>
<feature type="domain" description="Amidase" evidence="2">
    <location>
        <begin position="236"/>
        <end position="413"/>
    </location>
</feature>
<evidence type="ECO:0000313" key="4">
    <source>
        <dbReference type="EMBL" id="RFU31349.1"/>
    </source>
</evidence>
<reference evidence="4 5" key="1">
    <citation type="submission" date="2018-05" db="EMBL/GenBank/DDBJ databases">
        <title>Draft genome sequence of Scytalidium lignicola DSM 105466, a ubiquitous saprotrophic fungus.</title>
        <authorList>
            <person name="Buettner E."/>
            <person name="Gebauer A.M."/>
            <person name="Hofrichter M."/>
            <person name="Liers C."/>
            <person name="Kellner H."/>
        </authorList>
    </citation>
    <scope>NUCLEOTIDE SEQUENCE [LARGE SCALE GENOMIC DNA]</scope>
    <source>
        <strain evidence="4 5">DSM 105466</strain>
    </source>
</reference>
<evidence type="ECO:0000259" key="3">
    <source>
        <dbReference type="Pfam" id="PF26053"/>
    </source>
</evidence>
<sequence length="679" mass="75566">MASWLKFIFLFIAVAISTTTYFSSNHYKHFKFNIYGDDVFQVGNITYLANTHDSISFTLEQCMVTEDNVLLAVIIADTPVLTAEYLHEVISNYTLQDDVFQKEFLHSVYLISSTGTSVIEDSATSYLSSLGVSHLFIDTTYAALNNNITGSFSVTIVQSTDNVSPSAGPFLARIQQNIIKLSRVYRLYPDIYRNFVDGIYNANDGTGDYKALGEFRPEWPFPMIPVPSRIYSWRDDRPLAGARVGVKDIYDIKGLKTTRGSLSYWSITERSDMTAPAIGRILDLGGVIVGKQKTSQFASAADPWYWSDVQHPYNPRGDGWLTCAASSAGSACSIAAYEWLDFAIGSDTGCSMRKPAAVAGVYGQRPSQGMMILDGVMPISYTTDTAGVFSRDPYQWIKFSKAWYTPSLYQNESVTRLPPLEEALDSKKFPRRILYPVDYLPLNNSAAELILENFIANFSSLFNMSVEKFNLTDKIEHLSNPAVANYTKLLSALNILWTYDQLREVAHPLVNEWATRFEGQYPPLDIPNRATFRNSGPNLLSIEEAVNIRRMAVEAYEEQIQFSTNDTCSESIIIYDIGTGGKPSFRERELNGSPEAAYLVVPGTSDAGGNICSIFGCADFTLPIGQVSYFSNVTFVEEIMPVTINLIVKRGCDHMLYGLVEKLADHGVLKSVKVGKTAF</sequence>
<keyword evidence="1" id="KW-0732">Signal</keyword>
<organism evidence="4 5">
    <name type="scientific">Scytalidium lignicola</name>
    <name type="common">Hyphomycete</name>
    <dbReference type="NCBI Taxonomy" id="5539"/>
    <lineage>
        <taxon>Eukaryota</taxon>
        <taxon>Fungi</taxon>
        <taxon>Dikarya</taxon>
        <taxon>Ascomycota</taxon>
        <taxon>Pezizomycotina</taxon>
        <taxon>Leotiomycetes</taxon>
        <taxon>Leotiomycetes incertae sedis</taxon>
        <taxon>Scytalidium</taxon>
    </lineage>
</organism>
<dbReference type="OMA" id="GANPWEW"/>
<feature type="signal peptide" evidence="1">
    <location>
        <begin position="1"/>
        <end position="17"/>
    </location>
</feature>
<dbReference type="AlphaFoldDB" id="A0A3E2HD63"/>
<dbReference type="InterPro" id="IPR023631">
    <property type="entry name" value="Amidase_dom"/>
</dbReference>
<name>A0A3E2HD63_SCYLI</name>
<dbReference type="STRING" id="5539.A0A3E2HD63"/>
<dbReference type="Gene3D" id="3.90.1300.10">
    <property type="entry name" value="Amidase signature (AS) domain"/>
    <property type="match status" value="1"/>
</dbReference>
<comment type="caution">
    <text evidence="4">The sequence shown here is derived from an EMBL/GenBank/DDBJ whole genome shotgun (WGS) entry which is preliminary data.</text>
</comment>